<dbReference type="OrthoDB" id="1201629at2"/>
<accession>A0A0N0CF36</accession>
<evidence type="ECO:0008006" key="5">
    <source>
        <dbReference type="Google" id="ProtNLM"/>
    </source>
</evidence>
<dbReference type="Proteomes" id="UP000183071">
    <property type="component" value="Unassembled WGS sequence"/>
</dbReference>
<evidence type="ECO:0000313" key="4">
    <source>
        <dbReference type="Proteomes" id="UP000183071"/>
    </source>
</evidence>
<proteinExistence type="predicted"/>
<name>A0A0N0CF36_9FLAO</name>
<dbReference type="PROSITE" id="PS51257">
    <property type="entry name" value="PROKAR_LIPOPROTEIN"/>
    <property type="match status" value="1"/>
</dbReference>
<dbReference type="RefSeq" id="WP_053973446.1">
    <property type="nucleotide sequence ID" value="NZ_FNUE01000001.1"/>
</dbReference>
<dbReference type="PATRIC" id="fig|1300348.6.peg.797"/>
<sequence>MKTKTFYYLFICSISLSIISCNTESKTMKTKSKDDTCYPNSDRPSQAITYPEMASMFKEYDNGQKIVLDKYIASKTEGRDSVATISEFFSIDELKQYIAYIEKLSKEKDINLTGVKIFTAAYPSDYKIEKYQNRVSFILMPTTNIGDQKNIAYEPLKSGKGKPVSMQSILNKYADETTRNVNRASVLSLNLMQEEPSSGLNRGSINPPQD</sequence>
<dbReference type="EMBL" id="FNUE01000001">
    <property type="protein sequence ID" value="SEE15781.1"/>
    <property type="molecule type" value="Genomic_DNA"/>
</dbReference>
<comment type="caution">
    <text evidence="1">The sequence shown here is derived from an EMBL/GenBank/DDBJ whole genome shotgun (WGS) entry which is preliminary data.</text>
</comment>
<reference evidence="2 4" key="2">
    <citation type="submission" date="2016-10" db="EMBL/GenBank/DDBJ databases">
        <authorList>
            <person name="Varghese N."/>
            <person name="Submissions S."/>
        </authorList>
    </citation>
    <scope>NUCLEOTIDE SEQUENCE [LARGE SCALE GENOMIC DNA]</scope>
    <source>
        <strain evidence="2 4">DSW-5</strain>
    </source>
</reference>
<protein>
    <recommendedName>
        <fullName evidence="5">Lipoprotein</fullName>
    </recommendedName>
</protein>
<evidence type="ECO:0000313" key="3">
    <source>
        <dbReference type="Proteomes" id="UP000037716"/>
    </source>
</evidence>
<evidence type="ECO:0000313" key="2">
    <source>
        <dbReference type="EMBL" id="SEE15781.1"/>
    </source>
</evidence>
<reference evidence="1 3" key="1">
    <citation type="submission" date="2015-07" db="EMBL/GenBank/DDBJ databases">
        <title>Genome of Polaribacter dokdonenesis DSW-5, isolated from seawater off Dokdo in Korea.</title>
        <authorList>
            <person name="Yoon K."/>
            <person name="Song J.Y."/>
            <person name="Kim J.F."/>
        </authorList>
    </citation>
    <scope>NUCLEOTIDE SEQUENCE [LARGE SCALE GENOMIC DNA]</scope>
    <source>
        <strain evidence="1 3">DSW-5</strain>
    </source>
</reference>
<dbReference type="AlphaFoldDB" id="A0A0N0CF36"/>
<dbReference type="Proteomes" id="UP000037716">
    <property type="component" value="Unassembled WGS sequence"/>
</dbReference>
<organism evidence="1 3">
    <name type="scientific">Polaribacter dokdonensis DSW-5</name>
    <dbReference type="NCBI Taxonomy" id="1300348"/>
    <lineage>
        <taxon>Bacteria</taxon>
        <taxon>Pseudomonadati</taxon>
        <taxon>Bacteroidota</taxon>
        <taxon>Flavobacteriia</taxon>
        <taxon>Flavobacteriales</taxon>
        <taxon>Flavobacteriaceae</taxon>
    </lineage>
</organism>
<keyword evidence="4" id="KW-1185">Reference proteome</keyword>
<gene>
    <name evidence="1" type="ORF">I602_798</name>
    <name evidence="2" type="ORF">SAMN05444353_0980</name>
</gene>
<evidence type="ECO:0000313" key="1">
    <source>
        <dbReference type="EMBL" id="KOY51238.1"/>
    </source>
</evidence>
<dbReference type="STRING" id="1300348.I602_798"/>
<dbReference type="EMBL" id="LGBR01000001">
    <property type="protein sequence ID" value="KOY51238.1"/>
    <property type="molecule type" value="Genomic_DNA"/>
</dbReference>